<dbReference type="Pfam" id="PF02738">
    <property type="entry name" value="MoCoBD_1"/>
    <property type="match status" value="1"/>
</dbReference>
<dbReference type="GO" id="GO:0016491">
    <property type="term" value="F:oxidoreductase activity"/>
    <property type="evidence" value="ECO:0007669"/>
    <property type="project" value="UniProtKB-KW"/>
</dbReference>
<dbReference type="PANTHER" id="PTHR11908:SF132">
    <property type="entry name" value="ALDEHYDE OXIDASE 1-RELATED"/>
    <property type="match status" value="1"/>
</dbReference>
<evidence type="ECO:0000259" key="3">
    <source>
        <dbReference type="SMART" id="SM01008"/>
    </source>
</evidence>
<dbReference type="InterPro" id="IPR008274">
    <property type="entry name" value="AldOxase/xan_DH_MoCoBD1"/>
</dbReference>
<gene>
    <name evidence="4" type="ORF">ENM11_02950</name>
</gene>
<evidence type="ECO:0000313" key="4">
    <source>
        <dbReference type="EMBL" id="HHK68100.1"/>
    </source>
</evidence>
<dbReference type="InterPro" id="IPR037165">
    <property type="entry name" value="AldOxase/xan_DH_Mopterin-bd_sf"/>
</dbReference>
<dbReference type="InterPro" id="IPR036856">
    <property type="entry name" value="Ald_Oxase/Xan_DH_a/b_sf"/>
</dbReference>
<accession>A0A7C5LBK3</accession>
<evidence type="ECO:0000256" key="2">
    <source>
        <dbReference type="ARBA" id="ARBA00023002"/>
    </source>
</evidence>
<dbReference type="SUPFAM" id="SSF54665">
    <property type="entry name" value="CO dehydrogenase molybdoprotein N-domain-like"/>
    <property type="match status" value="1"/>
</dbReference>
<dbReference type="InterPro" id="IPR000674">
    <property type="entry name" value="Ald_Oxase/Xan_DH_a/b"/>
</dbReference>
<dbReference type="SUPFAM" id="SSF56003">
    <property type="entry name" value="Molybdenum cofactor-binding domain"/>
    <property type="match status" value="1"/>
</dbReference>
<sequence length="788" mass="85391">MAVTQLFGASVKRREDPRFLKGCGRFTANLRLPSMVHAAFVRSPYAHAKIKNVDVSKARQLEGVLDVVTGADIKDRVAPIPCAWQIPGSDLKIPRYMSLAVDKVRYVGDPVAVVVAESYEAAQDAAHLVNVEYDVLPCVVNPEEAVKQNAPQLYDDIPYNKAFTWKASGGEVENAFSKADIVVSQRIINNRLQPTPMETRAVLADYNPVTDEATVYITSQNPHVHRLLLSAMTGHPEHKLRVISLDVGGGFGSKIHCYGPEAVLLHLAKTLKRPVKWWETRSENFKATIHGRDHVQYVDVAADREGRLLGLRAKVYANMGAYLSTASPGIPTILFGPMLSGPYRIPAIEVEVVGALTNTAPVDAYRGAGRPEATYLLERVVDIVASRVGKDPAEIRRLNFIGRDEFPYSAKPIGITYDSGDYEKAFDRALELADYWNKRKSQQDQRSRGKLVGIGISSYVEICGMGPSAVARATGFGLGLWESTVVRVHPTGKVSVYIGGHPHGQGEETTFAQIVADRLQIPIDDVEILHGDTAMTPFGMGTYGSRTTPVAGASIAIACGKILEKAFKIAAHLLEAGEKDIEYSGGRFYVKGMPEKSKALGEVAYASYAAGSNELPAGLEPGLEATVFYDPPNFTFPFGTHVCTVEVDPETGAVKILDYTAVDDCGRRINPMIVEGQVHGGILQGLAQALYEEAVYDERGNLLTGDLTEYLVPTACESPQIRTDATVTPSPHNPLGVKGIGEAGTIAATPAVANAVIDALKHLGITHLDTPLKPEKIYKAIREATSKR</sequence>
<keyword evidence="2" id="KW-0560">Oxidoreductase</keyword>
<evidence type="ECO:0000256" key="1">
    <source>
        <dbReference type="ARBA" id="ARBA00022505"/>
    </source>
</evidence>
<dbReference type="SMART" id="SM01008">
    <property type="entry name" value="Ald_Xan_dh_C"/>
    <property type="match status" value="1"/>
</dbReference>
<dbReference type="PANTHER" id="PTHR11908">
    <property type="entry name" value="XANTHINE DEHYDROGENASE"/>
    <property type="match status" value="1"/>
</dbReference>
<dbReference type="InterPro" id="IPR016208">
    <property type="entry name" value="Ald_Oxase/xanthine_DH-like"/>
</dbReference>
<reference evidence="4" key="1">
    <citation type="journal article" date="2020" name="mSystems">
        <title>Genome- and Community-Level Interaction Insights into Carbon Utilization and Element Cycling Functions of Hydrothermarchaeota in Hydrothermal Sediment.</title>
        <authorList>
            <person name="Zhou Z."/>
            <person name="Liu Y."/>
            <person name="Xu W."/>
            <person name="Pan J."/>
            <person name="Luo Z.H."/>
            <person name="Li M."/>
        </authorList>
    </citation>
    <scope>NUCLEOTIDE SEQUENCE [LARGE SCALE GENOMIC DNA]</scope>
    <source>
        <strain evidence="4">SpSt-1056</strain>
    </source>
</reference>
<dbReference type="Pfam" id="PF01315">
    <property type="entry name" value="Ald_Xan_dh_C"/>
    <property type="match status" value="1"/>
</dbReference>
<dbReference type="EMBL" id="DRWN01000024">
    <property type="protein sequence ID" value="HHK68100.1"/>
    <property type="molecule type" value="Genomic_DNA"/>
</dbReference>
<name>A0A7C5LBK3_CALS0</name>
<dbReference type="Gene3D" id="3.90.1170.50">
    <property type="entry name" value="Aldehyde oxidase/xanthine dehydrogenase, a/b hammerhead"/>
    <property type="match status" value="1"/>
</dbReference>
<keyword evidence="1" id="KW-0500">Molybdenum</keyword>
<dbReference type="GO" id="GO:0005506">
    <property type="term" value="F:iron ion binding"/>
    <property type="evidence" value="ECO:0007669"/>
    <property type="project" value="InterPro"/>
</dbReference>
<dbReference type="InterPro" id="IPR046867">
    <property type="entry name" value="AldOxase/xan_DH_MoCoBD2"/>
</dbReference>
<dbReference type="AlphaFoldDB" id="A0A7C5LBK3"/>
<comment type="caution">
    <text evidence="4">The sequence shown here is derived from an EMBL/GenBank/DDBJ whole genome shotgun (WGS) entry which is preliminary data.</text>
</comment>
<dbReference type="Pfam" id="PF20256">
    <property type="entry name" value="MoCoBD_2"/>
    <property type="match status" value="1"/>
</dbReference>
<protein>
    <submittedName>
        <fullName evidence="4">Xanthine dehydrogenase family protein molybdopterin-binding subunit</fullName>
    </submittedName>
</protein>
<feature type="domain" description="Aldehyde oxidase/xanthine dehydrogenase a/b hammerhead" evidence="3">
    <location>
        <begin position="21"/>
        <end position="137"/>
    </location>
</feature>
<dbReference type="Gene3D" id="3.30.365.10">
    <property type="entry name" value="Aldehyde oxidase/xanthine dehydrogenase, molybdopterin binding domain"/>
    <property type="match status" value="4"/>
</dbReference>
<proteinExistence type="predicted"/>
<organism evidence="4">
    <name type="scientific">Caldiarchaeum subterraneum</name>
    <dbReference type="NCBI Taxonomy" id="311458"/>
    <lineage>
        <taxon>Archaea</taxon>
        <taxon>Nitrososphaerota</taxon>
        <taxon>Candidatus Caldarchaeales</taxon>
        <taxon>Candidatus Caldarchaeaceae</taxon>
        <taxon>Candidatus Caldarchaeum</taxon>
    </lineage>
</organism>